<comment type="caution">
    <text evidence="8">The sequence shown here is derived from an EMBL/GenBank/DDBJ whole genome shotgun (WGS) entry which is preliminary data.</text>
</comment>
<proteinExistence type="inferred from homology"/>
<dbReference type="Gene3D" id="3.40.50.1100">
    <property type="match status" value="2"/>
</dbReference>
<dbReference type="EC" id="4.3.1.17" evidence="3"/>
<evidence type="ECO:0000256" key="2">
    <source>
        <dbReference type="ARBA" id="ARBA00010869"/>
    </source>
</evidence>
<comment type="cofactor">
    <cofactor evidence="1">
        <name>pyridoxal 5'-phosphate</name>
        <dbReference type="ChEBI" id="CHEBI:597326"/>
    </cofactor>
</comment>
<evidence type="ECO:0000313" key="9">
    <source>
        <dbReference type="Proteomes" id="UP001230188"/>
    </source>
</evidence>
<dbReference type="GO" id="GO:0009097">
    <property type="term" value="P:isoleucine biosynthetic process"/>
    <property type="evidence" value="ECO:0007669"/>
    <property type="project" value="TreeGrafter"/>
</dbReference>
<feature type="domain" description="Tryptophan synthase beta chain-like PALP" evidence="7">
    <location>
        <begin position="20"/>
        <end position="316"/>
    </location>
</feature>
<protein>
    <recommendedName>
        <fullName evidence="3">L-serine ammonia-lyase</fullName>
        <ecNumber evidence="3">4.3.1.17</ecNumber>
    </recommendedName>
</protein>
<comment type="similarity">
    <text evidence="2">Belongs to the serine/threonine dehydratase family.</text>
</comment>
<dbReference type="EMBL" id="JAQMWT010000322">
    <property type="protein sequence ID" value="KAJ8604779.1"/>
    <property type="molecule type" value="Genomic_DNA"/>
</dbReference>
<comment type="catalytic activity">
    <reaction evidence="6">
        <text>L-serine = pyruvate + NH4(+)</text>
        <dbReference type="Rhea" id="RHEA:19169"/>
        <dbReference type="ChEBI" id="CHEBI:15361"/>
        <dbReference type="ChEBI" id="CHEBI:28938"/>
        <dbReference type="ChEBI" id="CHEBI:33384"/>
        <dbReference type="EC" id="4.3.1.17"/>
    </reaction>
</comment>
<evidence type="ECO:0000313" key="8">
    <source>
        <dbReference type="EMBL" id="KAJ8604779.1"/>
    </source>
</evidence>
<dbReference type="InterPro" id="IPR050147">
    <property type="entry name" value="Ser/Thr_Dehydratase"/>
</dbReference>
<dbReference type="InterPro" id="IPR036052">
    <property type="entry name" value="TrpB-like_PALP_sf"/>
</dbReference>
<gene>
    <name evidence="8" type="ORF">CTAYLR_001033</name>
</gene>
<dbReference type="SUPFAM" id="SSF53686">
    <property type="entry name" value="Tryptophan synthase beta subunit-like PLP-dependent enzymes"/>
    <property type="match status" value="1"/>
</dbReference>
<dbReference type="PANTHER" id="PTHR48078">
    <property type="entry name" value="THREONINE DEHYDRATASE, MITOCHONDRIAL-RELATED"/>
    <property type="match status" value="1"/>
</dbReference>
<evidence type="ECO:0000256" key="4">
    <source>
        <dbReference type="ARBA" id="ARBA00022898"/>
    </source>
</evidence>
<dbReference type="GO" id="GO:0004794">
    <property type="term" value="F:threonine deaminase activity"/>
    <property type="evidence" value="ECO:0007669"/>
    <property type="project" value="TreeGrafter"/>
</dbReference>
<sequence>MTYLGYATIVAGAAAVTRPLHAATPLVRSAGLSRSLGREIYFKLDCLQEPGSFKLRGIGRVVQAAKEKGAKGVVSSSGGNAGIATAFAAQRLGLDCTVVLPSSTPSSVRATLEEIYCATVVVRGAVWDEANVEAERISRDSQSPLVHPFDDPIAWDGHASMVEEIVADLGRHPDCIVVSVGGGGLLMGTLLGVERHAPQTHRIVAVETQGADSFARSFQAGCPVALPGGITSIAKSLGATTPSPTILRKALDSKNIVTTKVVSDADALRACLAFANERRFLVEPACGASLATVYDPRHADDVFDDHCRTVVIQVCGGAVVDFSMLRAWLENHHVVN</sequence>
<keyword evidence="9" id="KW-1185">Reference proteome</keyword>
<dbReference type="GO" id="GO:0003941">
    <property type="term" value="F:L-serine ammonia-lyase activity"/>
    <property type="evidence" value="ECO:0007669"/>
    <property type="project" value="UniProtKB-EC"/>
</dbReference>
<organism evidence="8 9">
    <name type="scientific">Chrysophaeum taylorii</name>
    <dbReference type="NCBI Taxonomy" id="2483200"/>
    <lineage>
        <taxon>Eukaryota</taxon>
        <taxon>Sar</taxon>
        <taxon>Stramenopiles</taxon>
        <taxon>Ochrophyta</taxon>
        <taxon>Pelagophyceae</taxon>
        <taxon>Pelagomonadales</taxon>
        <taxon>Pelagomonadaceae</taxon>
        <taxon>Chrysophaeum</taxon>
    </lineage>
</organism>
<accession>A0AAD7XQ69</accession>
<dbReference type="Proteomes" id="UP001230188">
    <property type="component" value="Unassembled WGS sequence"/>
</dbReference>
<evidence type="ECO:0000259" key="7">
    <source>
        <dbReference type="Pfam" id="PF00291"/>
    </source>
</evidence>
<dbReference type="Pfam" id="PF00291">
    <property type="entry name" value="PALP"/>
    <property type="match status" value="1"/>
</dbReference>
<dbReference type="GO" id="GO:0006565">
    <property type="term" value="P:L-serine catabolic process"/>
    <property type="evidence" value="ECO:0007669"/>
    <property type="project" value="TreeGrafter"/>
</dbReference>
<dbReference type="InterPro" id="IPR001926">
    <property type="entry name" value="TrpB-like_PALP"/>
</dbReference>
<keyword evidence="4" id="KW-0663">Pyridoxal phosphate</keyword>
<dbReference type="PANTHER" id="PTHR48078:SF2">
    <property type="entry name" value="CATABOLIC L-SERINE_THREONINE DEHYDRATASE"/>
    <property type="match status" value="1"/>
</dbReference>
<evidence type="ECO:0000256" key="3">
    <source>
        <dbReference type="ARBA" id="ARBA00012093"/>
    </source>
</evidence>
<name>A0AAD7XQ69_9STRA</name>
<evidence type="ECO:0000256" key="1">
    <source>
        <dbReference type="ARBA" id="ARBA00001933"/>
    </source>
</evidence>
<reference evidence="8" key="1">
    <citation type="submission" date="2023-01" db="EMBL/GenBank/DDBJ databases">
        <title>Metagenome sequencing of chrysophaentin producing Chrysophaeum taylorii.</title>
        <authorList>
            <person name="Davison J."/>
            <person name="Bewley C."/>
        </authorList>
    </citation>
    <scope>NUCLEOTIDE SEQUENCE</scope>
    <source>
        <strain evidence="8">NIES-1699</strain>
    </source>
</reference>
<keyword evidence="5" id="KW-0456">Lyase</keyword>
<dbReference type="GO" id="GO:0006567">
    <property type="term" value="P:L-threonine catabolic process"/>
    <property type="evidence" value="ECO:0007669"/>
    <property type="project" value="TreeGrafter"/>
</dbReference>
<dbReference type="AlphaFoldDB" id="A0AAD7XQ69"/>
<evidence type="ECO:0000256" key="5">
    <source>
        <dbReference type="ARBA" id="ARBA00023239"/>
    </source>
</evidence>
<evidence type="ECO:0000256" key="6">
    <source>
        <dbReference type="ARBA" id="ARBA00049406"/>
    </source>
</evidence>